<dbReference type="GO" id="GO:0015074">
    <property type="term" value="P:DNA integration"/>
    <property type="evidence" value="ECO:0007669"/>
    <property type="project" value="InterPro"/>
</dbReference>
<name>A0A6I8LGE6_9PSEU</name>
<proteinExistence type="predicted"/>
<reference evidence="2 3" key="1">
    <citation type="submission" date="2019-09" db="EMBL/GenBank/DDBJ databases">
        <authorList>
            <person name="Leyn A S."/>
        </authorList>
    </citation>
    <scope>NUCLEOTIDE SEQUENCE [LARGE SCALE GENOMIC DNA]</scope>
    <source>
        <strain evidence="2">AA231_1</strain>
    </source>
</reference>
<keyword evidence="3" id="KW-1185">Reference proteome</keyword>
<dbReference type="InterPro" id="IPR047656">
    <property type="entry name" value="IS481-like_transpos"/>
</dbReference>
<dbReference type="PANTHER" id="PTHR35004">
    <property type="entry name" value="TRANSPOSASE RV3428C-RELATED"/>
    <property type="match status" value="1"/>
</dbReference>
<dbReference type="AlphaFoldDB" id="A0A6I8LGE6"/>
<dbReference type="EMBL" id="CABVGP010000001">
    <property type="protein sequence ID" value="VVJ16163.1"/>
    <property type="molecule type" value="Genomic_DNA"/>
</dbReference>
<organism evidence="2 3">
    <name type="scientific">Amycolatopsis camponoti</name>
    <dbReference type="NCBI Taxonomy" id="2606593"/>
    <lineage>
        <taxon>Bacteria</taxon>
        <taxon>Bacillati</taxon>
        <taxon>Actinomycetota</taxon>
        <taxon>Actinomycetes</taxon>
        <taxon>Pseudonocardiales</taxon>
        <taxon>Pseudonocardiaceae</taxon>
        <taxon>Amycolatopsis</taxon>
    </lineage>
</organism>
<evidence type="ECO:0000313" key="3">
    <source>
        <dbReference type="Proteomes" id="UP000399805"/>
    </source>
</evidence>
<dbReference type="SUPFAM" id="SSF46689">
    <property type="entry name" value="Homeodomain-like"/>
    <property type="match status" value="1"/>
</dbReference>
<dbReference type="SUPFAM" id="SSF53098">
    <property type="entry name" value="Ribonuclease H-like"/>
    <property type="match status" value="1"/>
</dbReference>
<dbReference type="InterPro" id="IPR009057">
    <property type="entry name" value="Homeodomain-like_sf"/>
</dbReference>
<accession>A0A6I8LGE6</accession>
<gene>
    <name evidence="2" type="ORF">AA23TX_01184</name>
</gene>
<dbReference type="Gene3D" id="3.30.420.10">
    <property type="entry name" value="Ribonuclease H-like superfamily/Ribonuclease H"/>
    <property type="match status" value="1"/>
</dbReference>
<evidence type="ECO:0000313" key="2">
    <source>
        <dbReference type="EMBL" id="VVJ16163.1"/>
    </source>
</evidence>
<feature type="domain" description="Integrase catalytic" evidence="1">
    <location>
        <begin position="133"/>
        <end position="299"/>
    </location>
</feature>
<dbReference type="NCBIfam" id="NF033577">
    <property type="entry name" value="transpos_IS481"/>
    <property type="match status" value="1"/>
</dbReference>
<dbReference type="InterPro" id="IPR012337">
    <property type="entry name" value="RNaseH-like_sf"/>
</dbReference>
<sequence length="383" mass="42546">MDPEFVAAVARAAHGEKINVARFCRERRLSRDTFYKYVTRFRAEGANGFTRRSTAPHQQPTTFGPQVAEAVLRTRKELADQGLDNGPISIRWHLEDTGRLPAPSPSSIYRILRAHGQITPQPRKKPKTRRRFEYADPNGCWQIDGMEHYLADGTKVCIIQILDDHSRLDVGTYAATGETTADTWAALQHAFAGYGLPVKLLSDNGLAFTGKHRGWMVELERHLAALGVTTIAATPHHPQTCGKDERVHQTLQKWLAARPPAATLTDLQELLEQYRTIYNHRRHQSLDGQTPQQRYDARPKAVPAAGPRCPSGVTTRPVSATGVVAFAGCSIVLGRAWAGGIATVYWQGDRVTVMIGDTVARQLTLDRAIRYQRLTNTKLSGKS</sequence>
<dbReference type="InterPro" id="IPR001584">
    <property type="entry name" value="Integrase_cat-core"/>
</dbReference>
<dbReference type="Proteomes" id="UP000399805">
    <property type="component" value="Unassembled WGS sequence"/>
</dbReference>
<protein>
    <recommendedName>
        <fullName evidence="1">Integrase catalytic domain-containing protein</fullName>
    </recommendedName>
</protein>
<evidence type="ECO:0000259" key="1">
    <source>
        <dbReference type="PROSITE" id="PS50994"/>
    </source>
</evidence>
<dbReference type="Pfam" id="PF13683">
    <property type="entry name" value="rve_3"/>
    <property type="match status" value="1"/>
</dbReference>
<dbReference type="Pfam" id="PF13551">
    <property type="entry name" value="HTH_29"/>
    <property type="match status" value="1"/>
</dbReference>
<dbReference type="GO" id="GO:0003676">
    <property type="term" value="F:nucleic acid binding"/>
    <property type="evidence" value="ECO:0007669"/>
    <property type="project" value="InterPro"/>
</dbReference>
<dbReference type="PANTHER" id="PTHR35004:SF7">
    <property type="entry name" value="INTEGRASE PROTEIN"/>
    <property type="match status" value="1"/>
</dbReference>
<dbReference type="RefSeq" id="WP_155541544.1">
    <property type="nucleotide sequence ID" value="NZ_CABVGP010000001.1"/>
</dbReference>
<dbReference type="PROSITE" id="PS50994">
    <property type="entry name" value="INTEGRASE"/>
    <property type="match status" value="1"/>
</dbReference>
<dbReference type="InterPro" id="IPR036397">
    <property type="entry name" value="RNaseH_sf"/>
</dbReference>